<dbReference type="InterPro" id="IPR016059">
    <property type="entry name" value="DNA_ligase_ATP-dep_CS"/>
</dbReference>
<feature type="compositionally biased region" description="Basic residues" evidence="18">
    <location>
        <begin position="71"/>
        <end position="81"/>
    </location>
</feature>
<dbReference type="CDD" id="cd07903">
    <property type="entry name" value="Adenylation_DNA_ligase_IV"/>
    <property type="match status" value="1"/>
</dbReference>
<keyword evidence="12 16" id="KW-0234">DNA repair</keyword>
<keyword evidence="11 16" id="KW-0233">DNA recombination</keyword>
<dbReference type="GO" id="GO:0006297">
    <property type="term" value="P:nucleotide-excision repair, DNA gap filling"/>
    <property type="evidence" value="ECO:0007669"/>
    <property type="project" value="TreeGrafter"/>
</dbReference>
<dbReference type="GO" id="GO:0005524">
    <property type="term" value="F:ATP binding"/>
    <property type="evidence" value="ECO:0007669"/>
    <property type="project" value="UniProtKB-KW"/>
</dbReference>
<comment type="similarity">
    <text evidence="3 17">Belongs to the ATP-dependent DNA ligase family.</text>
</comment>
<name>K2SV47_MACPH</name>
<dbReference type="GO" id="GO:0003910">
    <property type="term" value="F:DNA ligase (ATP) activity"/>
    <property type="evidence" value="ECO:0007669"/>
    <property type="project" value="UniProtKB-EC"/>
</dbReference>
<dbReference type="NCBIfam" id="TIGR00574">
    <property type="entry name" value="dnl1"/>
    <property type="match status" value="1"/>
</dbReference>
<evidence type="ECO:0000256" key="5">
    <source>
        <dbReference type="ARBA" id="ARBA00022723"/>
    </source>
</evidence>
<evidence type="ECO:0000256" key="4">
    <source>
        <dbReference type="ARBA" id="ARBA00022598"/>
    </source>
</evidence>
<dbReference type="SUPFAM" id="SSF117018">
    <property type="entry name" value="ATP-dependent DNA ligase DNA-binding domain"/>
    <property type="match status" value="1"/>
</dbReference>
<dbReference type="PROSITE" id="PS00697">
    <property type="entry name" value="DNA_LIGASE_A1"/>
    <property type="match status" value="1"/>
</dbReference>
<comment type="caution">
    <text evidence="21">The sequence shown here is derived from an EMBL/GenBank/DDBJ whole genome shotgun (WGS) entry which is preliminary data.</text>
</comment>
<evidence type="ECO:0000256" key="12">
    <source>
        <dbReference type="ARBA" id="ARBA00023204"/>
    </source>
</evidence>
<dbReference type="AlphaFoldDB" id="K2SV47"/>
<dbReference type="STRING" id="1126212.K2SV47"/>
<evidence type="ECO:0000256" key="17">
    <source>
        <dbReference type="RuleBase" id="RU004196"/>
    </source>
</evidence>
<dbReference type="VEuPathDB" id="FungiDB:MPH_02228"/>
<keyword evidence="5" id="KW-0479">Metal-binding</keyword>
<dbReference type="Gene3D" id="3.40.50.10190">
    <property type="entry name" value="BRCT domain"/>
    <property type="match status" value="2"/>
</dbReference>
<feature type="domain" description="BRCT" evidence="20">
    <location>
        <begin position="909"/>
        <end position="1017"/>
    </location>
</feature>
<evidence type="ECO:0000313" key="21">
    <source>
        <dbReference type="EMBL" id="EKG20505.1"/>
    </source>
</evidence>
<organism evidence="21 22">
    <name type="scientific">Macrophomina phaseolina (strain MS6)</name>
    <name type="common">Charcoal rot fungus</name>
    <dbReference type="NCBI Taxonomy" id="1126212"/>
    <lineage>
        <taxon>Eukaryota</taxon>
        <taxon>Fungi</taxon>
        <taxon>Dikarya</taxon>
        <taxon>Ascomycota</taxon>
        <taxon>Pezizomycotina</taxon>
        <taxon>Dothideomycetes</taxon>
        <taxon>Dothideomycetes incertae sedis</taxon>
        <taxon>Botryosphaeriales</taxon>
        <taxon>Botryosphaeriaceae</taxon>
        <taxon>Macrophomina</taxon>
    </lineage>
</organism>
<dbReference type="EC" id="6.5.1.1" evidence="16"/>
<dbReference type="InParanoid" id="K2SV47"/>
<proteinExistence type="inferred from homology"/>
<evidence type="ECO:0000256" key="6">
    <source>
        <dbReference type="ARBA" id="ARBA00022737"/>
    </source>
</evidence>
<dbReference type="Gene3D" id="2.40.50.140">
    <property type="entry name" value="Nucleic acid-binding proteins"/>
    <property type="match status" value="1"/>
</dbReference>
<dbReference type="CDD" id="cd07968">
    <property type="entry name" value="OBF_DNA_ligase_IV"/>
    <property type="match status" value="1"/>
</dbReference>
<keyword evidence="8 16" id="KW-0227">DNA damage</keyword>
<dbReference type="Gene3D" id="3.30.470.30">
    <property type="entry name" value="DNA ligase/mRNA capping enzyme"/>
    <property type="match status" value="1"/>
</dbReference>
<dbReference type="SUPFAM" id="SSF56091">
    <property type="entry name" value="DNA ligase/mRNA capping enzyme, catalytic domain"/>
    <property type="match status" value="1"/>
</dbReference>
<dbReference type="InterPro" id="IPR012340">
    <property type="entry name" value="NA-bd_OB-fold"/>
</dbReference>
<gene>
    <name evidence="21" type="ORF">MPH_02228</name>
</gene>
<dbReference type="HOGENOM" id="CLU_004844_1_1_1"/>
<evidence type="ECO:0000256" key="18">
    <source>
        <dbReference type="SAM" id="MobiDB-lite"/>
    </source>
</evidence>
<dbReference type="InterPro" id="IPR036599">
    <property type="entry name" value="DNA_ligase_N_sf"/>
</dbReference>
<keyword evidence="4 16" id="KW-0436">Ligase</keyword>
<keyword evidence="10" id="KW-0460">Magnesium</keyword>
<dbReference type="InterPro" id="IPR000977">
    <property type="entry name" value="DNA_ligase_ATP-dep"/>
</dbReference>
<evidence type="ECO:0000256" key="7">
    <source>
        <dbReference type="ARBA" id="ARBA00022741"/>
    </source>
</evidence>
<dbReference type="GO" id="GO:0071897">
    <property type="term" value="P:DNA biosynthetic process"/>
    <property type="evidence" value="ECO:0007669"/>
    <property type="project" value="InterPro"/>
</dbReference>
<evidence type="ECO:0000256" key="9">
    <source>
        <dbReference type="ARBA" id="ARBA00022840"/>
    </source>
</evidence>
<dbReference type="PROSITE" id="PS50160">
    <property type="entry name" value="DNA_LIGASE_A3"/>
    <property type="match status" value="1"/>
</dbReference>
<dbReference type="PROSITE" id="PS50172">
    <property type="entry name" value="BRCT"/>
    <property type="match status" value="2"/>
</dbReference>
<dbReference type="GO" id="GO:0006310">
    <property type="term" value="P:DNA recombination"/>
    <property type="evidence" value="ECO:0007669"/>
    <property type="project" value="UniProtKB-KW"/>
</dbReference>
<evidence type="ECO:0000256" key="2">
    <source>
        <dbReference type="ARBA" id="ARBA00004123"/>
    </source>
</evidence>
<dbReference type="InterPro" id="IPR001357">
    <property type="entry name" value="BRCT_dom"/>
</dbReference>
<dbReference type="GO" id="GO:0000785">
    <property type="term" value="C:chromatin"/>
    <property type="evidence" value="ECO:0007669"/>
    <property type="project" value="EnsemblFungi"/>
</dbReference>
<keyword evidence="6" id="KW-0677">Repeat</keyword>
<dbReference type="Pfam" id="PF01068">
    <property type="entry name" value="DNA_ligase_A_M"/>
    <property type="match status" value="1"/>
</dbReference>
<dbReference type="eggNOG" id="KOG0966">
    <property type="taxonomic scope" value="Eukaryota"/>
</dbReference>
<evidence type="ECO:0000256" key="15">
    <source>
        <dbReference type="ARBA" id="ARBA00043870"/>
    </source>
</evidence>
<comment type="catalytic activity">
    <reaction evidence="14 16">
        <text>ATP + (deoxyribonucleotide)n-3'-hydroxyl + 5'-phospho-(deoxyribonucleotide)m = (deoxyribonucleotide)n+m + AMP + diphosphate.</text>
        <dbReference type="EC" id="6.5.1.1"/>
    </reaction>
</comment>
<dbReference type="OrthoDB" id="151490at2759"/>
<evidence type="ECO:0000256" key="3">
    <source>
        <dbReference type="ARBA" id="ARBA00007572"/>
    </source>
</evidence>
<feature type="region of interest" description="Disordered" evidence="18">
    <location>
        <begin position="58"/>
        <end position="86"/>
    </location>
</feature>
<evidence type="ECO:0000259" key="20">
    <source>
        <dbReference type="PROSITE" id="PS50172"/>
    </source>
</evidence>
<dbReference type="PANTHER" id="PTHR45997:SF1">
    <property type="entry name" value="DNA LIGASE 4"/>
    <property type="match status" value="1"/>
</dbReference>
<evidence type="ECO:0000256" key="1">
    <source>
        <dbReference type="ARBA" id="ARBA00001946"/>
    </source>
</evidence>
<dbReference type="GO" id="GO:0003677">
    <property type="term" value="F:DNA binding"/>
    <property type="evidence" value="ECO:0007669"/>
    <property type="project" value="InterPro"/>
</dbReference>
<dbReference type="SUPFAM" id="SSF52113">
    <property type="entry name" value="BRCT domain"/>
    <property type="match status" value="2"/>
</dbReference>
<dbReference type="FunCoup" id="K2SV47">
    <property type="interactions" value="556"/>
</dbReference>
<dbReference type="GO" id="GO:0006303">
    <property type="term" value="P:double-strand break repair via nonhomologous end joining"/>
    <property type="evidence" value="ECO:0007669"/>
    <property type="project" value="TreeGrafter"/>
</dbReference>
<dbReference type="InterPro" id="IPR044125">
    <property type="entry name" value="Adenylation_DNA_ligase_IV"/>
</dbReference>
<dbReference type="Pfam" id="PF04679">
    <property type="entry name" value="DNA_ligase_A_C"/>
    <property type="match status" value="1"/>
</dbReference>
<evidence type="ECO:0000259" key="19">
    <source>
        <dbReference type="PROSITE" id="PS50160"/>
    </source>
</evidence>
<dbReference type="PANTHER" id="PTHR45997">
    <property type="entry name" value="DNA LIGASE 4"/>
    <property type="match status" value="1"/>
</dbReference>
<dbReference type="GO" id="GO:0032807">
    <property type="term" value="C:DNA ligase IV complex"/>
    <property type="evidence" value="ECO:0007669"/>
    <property type="project" value="EnsemblFungi"/>
</dbReference>
<dbReference type="InterPro" id="IPR012309">
    <property type="entry name" value="DNA_ligase_ATP-dep_C"/>
</dbReference>
<evidence type="ECO:0000256" key="16">
    <source>
        <dbReference type="RuleBase" id="RU000617"/>
    </source>
</evidence>
<evidence type="ECO:0000256" key="10">
    <source>
        <dbReference type="ARBA" id="ARBA00022842"/>
    </source>
</evidence>
<dbReference type="Proteomes" id="UP000007129">
    <property type="component" value="Unassembled WGS sequence"/>
</dbReference>
<protein>
    <recommendedName>
        <fullName evidence="16">DNA ligase</fullName>
        <ecNumber evidence="16">6.5.1.1</ecNumber>
    </recommendedName>
</protein>
<dbReference type="Gene3D" id="1.10.3260.10">
    <property type="entry name" value="DNA ligase, ATP-dependent, N-terminal domain"/>
    <property type="match status" value="1"/>
</dbReference>
<dbReference type="InterPro" id="IPR012308">
    <property type="entry name" value="DNA_ligase_ATP-dep_N"/>
</dbReference>
<accession>K2SV47</accession>
<feature type="domain" description="BRCT" evidence="20">
    <location>
        <begin position="731"/>
        <end position="814"/>
    </location>
</feature>
<keyword evidence="13" id="KW-0539">Nucleus</keyword>
<dbReference type="FunFam" id="2.40.50.140:FF:000234">
    <property type="entry name" value="DNA ligase"/>
    <property type="match status" value="1"/>
</dbReference>
<sequence length="1018" mass="116243">MATDTTMQSTDAMEEEERMYGHGAMTEEELNEKYPNRPRNHSKTLPFHTLYLDLFNPLNDNKKKPAGPAASRRRQGPHGRAHMTPNEIRRNIIERFISRWRQEVGNDIYPAFRLIVPEKDRDRAMYGLKEKAIGKLLVRVLRIDKDSEDGFNLLNWKLPGQKATVAMAGDFAGRCFDVVSKRPIRTKPGDMTIGEVNEKLDKLSVMSKEEDQLPIFQEFYQRMNAEEIMWLIRVILRQMKVGATERTIFDIWHPDAESLFNVSSSLRRVCWELYDPSIRLDGDDTGITLMQCFQPQLAAFQMHSFEKMVQRMKPTEEDDEFWIEEKLDGERMQLHMVEDASAPGGKRFGFWSRKAKDYTYLYGSHFEDDNSALTRHLKHAFHEGVRNIILDGEMITWDMEQDAMVPFGTLKTAALSEQKNPFSTGQRPLYKVFDCLYLNDEPLTQYTLRDRRKALEASVHPIRRRFEIHTYTPAHTPDEIEPLLRNVVAEASEGLVIKNPRSPYRLNQRNDDWIKVKPEYMTEFGEELDCVVIGGYWGSGKRGGNLSSFMCGLRVDQPQIDRGANPMKCYSFFKVGGGMTAQDYAAIRHQTDSKWQDWNVKRPPTEYIELANGSSGDRQYERPDVWIKPCDSVVMSVKAASVGTTDQFRMGLTLRFPRFKKLRTDKSWKDALSIQDFLALKQNAEQKHKEKEFKVDDARRKRLRTSKKRPMTIAGFEEEATTRTATSSLSSAPQVFNGLAFSIMTDCLAPKKSKADLEAFAKAHGARIVQSTTAAERVLCIADRRLVSVASVVKRGDRSVVRPVWLLDCVEQAEKDAQQGRTEPFLLPYEGARHLFHATDDDAVAAEENVDEWGDSYARDVASVEEMRKIMDAMEMPEGADDEGFAEKFLEELGEHGLDLADGVGEEVSKGWLFRGFKVAFVGSGDEEGDGGLDETRFYLARQVVGFAGGRVVDGLERREGGITHVVVAPSTAKERLREVRLQLSRMDGLVPRVVSVEWVEESWREATLLDEERFVAC</sequence>
<comment type="function">
    <text evidence="15">DNA ligase involved in DNA non-homologous end joining (NHEJ); required for double-strand break (DSB) repair.</text>
</comment>
<dbReference type="SMART" id="SM00292">
    <property type="entry name" value="BRCT"/>
    <property type="match status" value="2"/>
</dbReference>
<dbReference type="InterPro" id="IPR036420">
    <property type="entry name" value="BRCT_dom_sf"/>
</dbReference>
<dbReference type="InterPro" id="IPR012310">
    <property type="entry name" value="DNA_ligase_ATP-dep_cent"/>
</dbReference>
<comment type="subcellular location">
    <subcellularLocation>
        <location evidence="2">Nucleus</location>
    </subcellularLocation>
</comment>
<keyword evidence="7 16" id="KW-0547">Nucleotide-binding</keyword>
<evidence type="ECO:0000256" key="11">
    <source>
        <dbReference type="ARBA" id="ARBA00023172"/>
    </source>
</evidence>
<dbReference type="GO" id="GO:0005730">
    <property type="term" value="C:nucleolus"/>
    <property type="evidence" value="ECO:0007669"/>
    <property type="project" value="EnsemblFungi"/>
</dbReference>
<dbReference type="FunFam" id="3.30.470.30:FF:000013">
    <property type="entry name" value="DNA ligase"/>
    <property type="match status" value="1"/>
</dbReference>
<keyword evidence="9 16" id="KW-0067">ATP-binding</keyword>
<dbReference type="GO" id="GO:0046872">
    <property type="term" value="F:metal ion binding"/>
    <property type="evidence" value="ECO:0007669"/>
    <property type="project" value="UniProtKB-KW"/>
</dbReference>
<dbReference type="Pfam" id="PF04675">
    <property type="entry name" value="DNA_ligase_A_N"/>
    <property type="match status" value="1"/>
</dbReference>
<evidence type="ECO:0000256" key="14">
    <source>
        <dbReference type="ARBA" id="ARBA00034003"/>
    </source>
</evidence>
<dbReference type="InterPro" id="IPR029710">
    <property type="entry name" value="LIG4"/>
</dbReference>
<evidence type="ECO:0000256" key="8">
    <source>
        <dbReference type="ARBA" id="ARBA00022763"/>
    </source>
</evidence>
<comment type="cofactor">
    <cofactor evidence="1">
        <name>Mg(2+)</name>
        <dbReference type="ChEBI" id="CHEBI:18420"/>
    </cofactor>
</comment>
<feature type="domain" description="ATP-dependent DNA ligase family profile" evidence="19">
    <location>
        <begin position="432"/>
        <end position="555"/>
    </location>
</feature>
<evidence type="ECO:0000256" key="13">
    <source>
        <dbReference type="ARBA" id="ARBA00023242"/>
    </source>
</evidence>
<dbReference type="EMBL" id="AHHD01000085">
    <property type="protein sequence ID" value="EKG20505.1"/>
    <property type="molecule type" value="Genomic_DNA"/>
</dbReference>
<evidence type="ECO:0000313" key="22">
    <source>
        <dbReference type="Proteomes" id="UP000007129"/>
    </source>
</evidence>
<dbReference type="SUPFAM" id="SSF50249">
    <property type="entry name" value="Nucleic acid-binding proteins"/>
    <property type="match status" value="1"/>
</dbReference>
<dbReference type="FunFam" id="1.10.3260.10:FF:000008">
    <property type="entry name" value="DNA ligase 4"/>
    <property type="match status" value="1"/>
</dbReference>
<reference evidence="21 22" key="1">
    <citation type="journal article" date="2012" name="BMC Genomics">
        <title>Tools to kill: Genome of one of the most destructive plant pathogenic fungi Macrophomina phaseolina.</title>
        <authorList>
            <person name="Islam M.S."/>
            <person name="Haque M.S."/>
            <person name="Islam M.M."/>
            <person name="Emdad E.M."/>
            <person name="Halim A."/>
            <person name="Hossen Q.M.M."/>
            <person name="Hossain M.Z."/>
            <person name="Ahmed B."/>
            <person name="Rahim S."/>
            <person name="Rahman M.S."/>
            <person name="Alam M.M."/>
            <person name="Hou S."/>
            <person name="Wan X."/>
            <person name="Saito J.A."/>
            <person name="Alam M."/>
        </authorList>
    </citation>
    <scope>NUCLEOTIDE SEQUENCE [LARGE SCALE GENOMIC DNA]</scope>
    <source>
        <strain evidence="21 22">MS6</strain>
    </source>
</reference>